<dbReference type="PROSITE" id="PS00107">
    <property type="entry name" value="PROTEIN_KINASE_ATP"/>
    <property type="match status" value="1"/>
</dbReference>
<dbReference type="SUPFAM" id="SSF56112">
    <property type="entry name" value="Protein kinase-like (PK-like)"/>
    <property type="match status" value="1"/>
</dbReference>
<reference evidence="4" key="1">
    <citation type="submission" date="2022-11" db="UniProtKB">
        <authorList>
            <consortium name="WormBaseParasite"/>
        </authorList>
    </citation>
    <scope>IDENTIFICATION</scope>
</reference>
<dbReference type="InterPro" id="IPR011009">
    <property type="entry name" value="Kinase-like_dom_sf"/>
</dbReference>
<dbReference type="InterPro" id="IPR050235">
    <property type="entry name" value="CK1_Ser-Thr_kinase"/>
</dbReference>
<proteinExistence type="predicted"/>
<dbReference type="InterPro" id="IPR000719">
    <property type="entry name" value="Prot_kinase_dom"/>
</dbReference>
<dbReference type="PROSITE" id="PS50011">
    <property type="entry name" value="PROTEIN_KINASE_DOM"/>
    <property type="match status" value="1"/>
</dbReference>
<evidence type="ECO:0000256" key="1">
    <source>
        <dbReference type="PROSITE-ProRule" id="PRU10141"/>
    </source>
</evidence>
<dbReference type="PANTHER" id="PTHR11909">
    <property type="entry name" value="CASEIN KINASE-RELATED"/>
    <property type="match status" value="1"/>
</dbReference>
<dbReference type="AlphaFoldDB" id="A0A915CSI4"/>
<dbReference type="WBParaSite" id="jg11770">
    <property type="protein sequence ID" value="jg11770"/>
    <property type="gene ID" value="jg11770"/>
</dbReference>
<evidence type="ECO:0000259" key="2">
    <source>
        <dbReference type="PROSITE" id="PS50011"/>
    </source>
</evidence>
<dbReference type="GO" id="GO:0005524">
    <property type="term" value="F:ATP binding"/>
    <property type="evidence" value="ECO:0007669"/>
    <property type="project" value="UniProtKB-UniRule"/>
</dbReference>
<dbReference type="GO" id="GO:0004672">
    <property type="term" value="F:protein kinase activity"/>
    <property type="evidence" value="ECO:0007669"/>
    <property type="project" value="InterPro"/>
</dbReference>
<organism evidence="3 4">
    <name type="scientific">Ditylenchus dipsaci</name>
    <dbReference type="NCBI Taxonomy" id="166011"/>
    <lineage>
        <taxon>Eukaryota</taxon>
        <taxon>Metazoa</taxon>
        <taxon>Ecdysozoa</taxon>
        <taxon>Nematoda</taxon>
        <taxon>Chromadorea</taxon>
        <taxon>Rhabditida</taxon>
        <taxon>Tylenchina</taxon>
        <taxon>Tylenchomorpha</taxon>
        <taxon>Sphaerularioidea</taxon>
        <taxon>Anguinidae</taxon>
        <taxon>Anguininae</taxon>
        <taxon>Ditylenchus</taxon>
    </lineage>
</organism>
<evidence type="ECO:0000313" key="4">
    <source>
        <dbReference type="WBParaSite" id="jg11770"/>
    </source>
</evidence>
<sequence>MGKSKIGVKNLPPLLQTGELIRDRYQVEVMIGGGGFGQIFRALDKTRDEKVAIKIEPEVSDSRRMYLEHCILLSLVGKSHIPMMRCSGQIRGCSFIAMDLLGRNLSELRRREKSRTFSFGTTYRIAPQILDGLRHIHDIGYLHRDAFKLLHWKQAHDRRMIYILDFGMTRQYRNPDGKTRRAREYAGFRGTIRYASPRVHARQESGPADDLISLLYSVVELGDGTLPWTHIREPAQVEKSKTQTKLSILCEKQPIELLKFAEVARHTTCFRPNADYELIISLFQKCVPAGVSVATLFDWELKEHRTKAEVKEHPSAEKSSIDLAMWILNRTSNRCLTIGMYFCRQKSWAL</sequence>
<feature type="binding site" evidence="1">
    <location>
        <position position="54"/>
    </location>
    <ligand>
        <name>ATP</name>
        <dbReference type="ChEBI" id="CHEBI:30616"/>
    </ligand>
</feature>
<keyword evidence="3" id="KW-1185">Reference proteome</keyword>
<evidence type="ECO:0000313" key="3">
    <source>
        <dbReference type="Proteomes" id="UP000887574"/>
    </source>
</evidence>
<dbReference type="Proteomes" id="UP000887574">
    <property type="component" value="Unplaced"/>
</dbReference>
<dbReference type="Pfam" id="PF00069">
    <property type="entry name" value="Pkinase"/>
    <property type="match status" value="1"/>
</dbReference>
<keyword evidence="1" id="KW-0067">ATP-binding</keyword>
<name>A0A915CSI4_9BILA</name>
<accession>A0A915CSI4</accession>
<protein>
    <submittedName>
        <fullName evidence="4">Protein kinase domain-containing protein</fullName>
    </submittedName>
</protein>
<dbReference type="Gene3D" id="1.10.510.10">
    <property type="entry name" value="Transferase(Phosphotransferase) domain 1"/>
    <property type="match status" value="1"/>
</dbReference>
<keyword evidence="1" id="KW-0547">Nucleotide-binding</keyword>
<feature type="domain" description="Protein kinase" evidence="2">
    <location>
        <begin position="25"/>
        <end position="316"/>
    </location>
</feature>
<dbReference type="InterPro" id="IPR017441">
    <property type="entry name" value="Protein_kinase_ATP_BS"/>
</dbReference>